<dbReference type="AlphaFoldDB" id="A0ABC8S2P6"/>
<dbReference type="InterPro" id="IPR016181">
    <property type="entry name" value="Acyl_CoA_acyltransferase"/>
</dbReference>
<dbReference type="PANTHER" id="PTHR46309:SF1">
    <property type="entry name" value="PHD FINGER PROTEIN 12"/>
    <property type="match status" value="1"/>
</dbReference>
<evidence type="ECO:0000256" key="1">
    <source>
        <dbReference type="SAM" id="MobiDB-lite"/>
    </source>
</evidence>
<dbReference type="Proteomes" id="UP001642360">
    <property type="component" value="Unassembled WGS sequence"/>
</dbReference>
<dbReference type="InterPro" id="IPR056511">
    <property type="entry name" value="IDM1_C"/>
</dbReference>
<protein>
    <recommendedName>
        <fullName evidence="2">Increased DNA methylation 1 C-terminal domain-containing protein</fullName>
    </recommendedName>
</protein>
<accession>A0ABC8S2P6</accession>
<dbReference type="InterPro" id="IPR042163">
    <property type="entry name" value="PHF12"/>
</dbReference>
<organism evidence="3 4">
    <name type="scientific">Ilex paraguariensis</name>
    <name type="common">yerba mate</name>
    <dbReference type="NCBI Taxonomy" id="185542"/>
    <lineage>
        <taxon>Eukaryota</taxon>
        <taxon>Viridiplantae</taxon>
        <taxon>Streptophyta</taxon>
        <taxon>Embryophyta</taxon>
        <taxon>Tracheophyta</taxon>
        <taxon>Spermatophyta</taxon>
        <taxon>Magnoliopsida</taxon>
        <taxon>eudicotyledons</taxon>
        <taxon>Gunneridae</taxon>
        <taxon>Pentapetalae</taxon>
        <taxon>asterids</taxon>
        <taxon>campanulids</taxon>
        <taxon>Aquifoliales</taxon>
        <taxon>Aquifoliaceae</taxon>
        <taxon>Ilex</taxon>
    </lineage>
</organism>
<dbReference type="PANTHER" id="PTHR46309">
    <property type="entry name" value="PHD FINGER PROTEIN 12"/>
    <property type="match status" value="1"/>
</dbReference>
<evidence type="ECO:0000313" key="3">
    <source>
        <dbReference type="EMBL" id="CAK9151090.1"/>
    </source>
</evidence>
<dbReference type="SUPFAM" id="SSF55729">
    <property type="entry name" value="Acyl-CoA N-acyltransferases (Nat)"/>
    <property type="match status" value="1"/>
</dbReference>
<proteinExistence type="predicted"/>
<evidence type="ECO:0000259" key="2">
    <source>
        <dbReference type="Pfam" id="PF23209"/>
    </source>
</evidence>
<comment type="caution">
    <text evidence="3">The sequence shown here is derived from an EMBL/GenBank/DDBJ whole genome shotgun (WGS) entry which is preliminary data.</text>
</comment>
<name>A0ABC8S2P6_9AQUA</name>
<dbReference type="EMBL" id="CAUOFW020002092">
    <property type="protein sequence ID" value="CAK9151090.1"/>
    <property type="molecule type" value="Genomic_DNA"/>
</dbReference>
<evidence type="ECO:0000313" key="4">
    <source>
        <dbReference type="Proteomes" id="UP001642360"/>
    </source>
</evidence>
<keyword evidence="4" id="KW-1185">Reference proteome</keyword>
<feature type="region of interest" description="Disordered" evidence="1">
    <location>
        <begin position="490"/>
        <end position="517"/>
    </location>
</feature>
<dbReference type="Pfam" id="PF23209">
    <property type="entry name" value="IDM1_C"/>
    <property type="match status" value="1"/>
</dbReference>
<feature type="domain" description="Increased DNA methylation 1 C-terminal" evidence="2">
    <location>
        <begin position="121"/>
        <end position="259"/>
    </location>
</feature>
<reference evidence="3 4" key="1">
    <citation type="submission" date="2024-02" db="EMBL/GenBank/DDBJ databases">
        <authorList>
            <person name="Vignale AGUSTIN F."/>
            <person name="Sosa J E."/>
            <person name="Modenutti C."/>
        </authorList>
    </citation>
    <scope>NUCLEOTIDE SEQUENCE [LARGE SCALE GENOMIC DNA]</scope>
</reference>
<sequence length="703" mass="76085">MQILWNSSWEDIPGDDNHDERVYEVLACRLCEEKFHQLCIQGEDAIDVNSKFPSFCGRNCQQLFERLQVLLGVKHELEEGFSWTLLQRCDVSSDNSLFVAPLKVECNSKLAVAFSVMDECFLPVVDERSGISMIHNVVYSCGSNFSRLNYSGFYTAILERGDEIISAASIRIHGSQLAEMPFIGTRNMYRRQGMCRRLLNAIESALCSVDVEKLVIPAISELFQTWTSVFGFKLLESKRKTTRHMSMIVFPGTDMLEKPLSKHQVAEGHMILAADLKSTELGTKPQTLHVEANVSDRGCFIGSDSSASPEAIVQHASGVHGEPAACKSGLHHPDGSLHNQLVKDSTCDAPEIGQQTPEGMNRCPNVPSSSVLVLPDIETGERNPNLAQHDICGVEIKPSIVPQIGSDAMNCARETTHALEGGKDAGDFLQNTDVNSSKPNCGSLEGGSIQHPAGIMNQRHDAELHEFQASDSGDTLLMSSDAKYEIQLHRDSHTTSPSLGRTEDVAEDSDIPLPDGNSQNCPCLVNVSKTHEPQDFASVDNKQLPFSGTVLYATAGFDSPASYMDPGSCKSSETGLGVDNGNISGVRASSLTCPVGVNQTSLVEVARNDVQELKEQFAASQADFYSVGVNSLSKGSKLCSKSSEQPESCSQVDHTSVTLCDSESLSISSSCPDLVGLCTSGSRNLFGISEVGSCRLLKSGKLC</sequence>
<gene>
    <name evidence="3" type="ORF">ILEXP_LOCUS19246</name>
</gene>